<dbReference type="PANTHER" id="PTHR43313:SF1">
    <property type="entry name" value="3BETA-HYDROXYSTEROID DEHYDROGENASE DHS-16"/>
    <property type="match status" value="1"/>
</dbReference>
<reference evidence="4" key="1">
    <citation type="submission" date="2022-11" db="UniProtKB">
        <authorList>
            <consortium name="WormBaseParasite"/>
        </authorList>
    </citation>
    <scope>IDENTIFICATION</scope>
</reference>
<keyword evidence="2" id="KW-0812">Transmembrane</keyword>
<sequence>MLCCIVLYCFIFVFVYYLFKYFVLEKFFYLKNIEKRHVFITGCDTGFGRKLALKLADNGAPVFAGCFSQQGGRSLADEAKKFSGKLTIIDLDVRKNGSLEEAKKIVEKELNGRELWAIVCNAGISHVTGADDFLTVEDYASTLEVNTFGVIRTCHVFKPLIKKSRGRIVIMCSMLCRLALPHLGPYVVSKFATAAYADILRMETKPFGVTVHTMEPGFYKTGITNCETVVENYAKLWSKVPQEVKDEYGETFYNQMVESVKNNLTAWSSDNLDEVIDAYYHALMARFPRDRYVLGSDAKYIFRLISLLPTWAQDFLICLLAKKDNVPLPAACCKYSKLD</sequence>
<dbReference type="GO" id="GO:0008202">
    <property type="term" value="P:steroid metabolic process"/>
    <property type="evidence" value="ECO:0007669"/>
    <property type="project" value="TreeGrafter"/>
</dbReference>
<keyword evidence="2" id="KW-0472">Membrane</keyword>
<dbReference type="SUPFAM" id="SSF51735">
    <property type="entry name" value="NAD(P)-binding Rossmann-fold domains"/>
    <property type="match status" value="1"/>
</dbReference>
<keyword evidence="2" id="KW-1133">Transmembrane helix</keyword>
<dbReference type="GO" id="GO:0016491">
    <property type="term" value="F:oxidoreductase activity"/>
    <property type="evidence" value="ECO:0007669"/>
    <property type="project" value="UniProtKB-KW"/>
</dbReference>
<organism evidence="3 4">
    <name type="scientific">Romanomermis culicivorax</name>
    <name type="common">Nematode worm</name>
    <dbReference type="NCBI Taxonomy" id="13658"/>
    <lineage>
        <taxon>Eukaryota</taxon>
        <taxon>Metazoa</taxon>
        <taxon>Ecdysozoa</taxon>
        <taxon>Nematoda</taxon>
        <taxon>Enoplea</taxon>
        <taxon>Dorylaimia</taxon>
        <taxon>Mermithida</taxon>
        <taxon>Mermithoidea</taxon>
        <taxon>Mermithidae</taxon>
        <taxon>Romanomermis</taxon>
    </lineage>
</organism>
<dbReference type="Pfam" id="PF00106">
    <property type="entry name" value="adh_short"/>
    <property type="match status" value="1"/>
</dbReference>
<accession>A0A915KA43</accession>
<dbReference type="Proteomes" id="UP000887565">
    <property type="component" value="Unplaced"/>
</dbReference>
<dbReference type="PRINTS" id="PR00081">
    <property type="entry name" value="GDHRDH"/>
</dbReference>
<evidence type="ECO:0000313" key="3">
    <source>
        <dbReference type="Proteomes" id="UP000887565"/>
    </source>
</evidence>
<dbReference type="PANTHER" id="PTHR43313">
    <property type="entry name" value="SHORT-CHAIN DEHYDROGENASE/REDUCTASE FAMILY 9C"/>
    <property type="match status" value="1"/>
</dbReference>
<feature type="transmembrane region" description="Helical" evidence="2">
    <location>
        <begin position="5"/>
        <end position="24"/>
    </location>
</feature>
<dbReference type="Gene3D" id="3.40.50.720">
    <property type="entry name" value="NAD(P)-binding Rossmann-like Domain"/>
    <property type="match status" value="1"/>
</dbReference>
<evidence type="ECO:0000313" key="4">
    <source>
        <dbReference type="WBParaSite" id="nRc.2.0.1.t34783-RA"/>
    </source>
</evidence>
<evidence type="ECO:0000256" key="1">
    <source>
        <dbReference type="ARBA" id="ARBA00023002"/>
    </source>
</evidence>
<dbReference type="InterPro" id="IPR002347">
    <property type="entry name" value="SDR_fam"/>
</dbReference>
<dbReference type="InterPro" id="IPR036291">
    <property type="entry name" value="NAD(P)-bd_dom_sf"/>
</dbReference>
<protein>
    <submittedName>
        <fullName evidence="4">Uncharacterized protein</fullName>
    </submittedName>
</protein>
<proteinExistence type="predicted"/>
<keyword evidence="1" id="KW-0560">Oxidoreductase</keyword>
<dbReference type="WBParaSite" id="nRc.2.0.1.t34783-RA">
    <property type="protein sequence ID" value="nRc.2.0.1.t34783-RA"/>
    <property type="gene ID" value="nRc.2.0.1.g34783"/>
</dbReference>
<name>A0A915KA43_ROMCU</name>
<evidence type="ECO:0000256" key="2">
    <source>
        <dbReference type="SAM" id="Phobius"/>
    </source>
</evidence>
<dbReference type="AlphaFoldDB" id="A0A915KA43"/>
<dbReference type="InterPro" id="IPR020904">
    <property type="entry name" value="Sc_DH/Rdtase_CS"/>
</dbReference>
<dbReference type="PROSITE" id="PS00061">
    <property type="entry name" value="ADH_SHORT"/>
    <property type="match status" value="1"/>
</dbReference>
<keyword evidence="3" id="KW-1185">Reference proteome</keyword>
<dbReference type="OMA" id="VDWLVIE"/>